<accession>A0ACC2TKN7</accession>
<reference evidence="1" key="1">
    <citation type="submission" date="2022-04" db="EMBL/GenBank/DDBJ databases">
        <title>Genome of the entomopathogenic fungus Entomophthora muscae.</title>
        <authorList>
            <person name="Elya C."/>
            <person name="Lovett B.R."/>
            <person name="Lee E."/>
            <person name="Macias A.M."/>
            <person name="Hajek A.E."/>
            <person name="De Bivort B.L."/>
            <person name="Kasson M.T."/>
            <person name="De Fine Licht H.H."/>
            <person name="Stajich J.E."/>
        </authorList>
    </citation>
    <scope>NUCLEOTIDE SEQUENCE</scope>
    <source>
        <strain evidence="1">Berkeley</strain>
    </source>
</reference>
<comment type="caution">
    <text evidence="1">The sequence shown here is derived from an EMBL/GenBank/DDBJ whole genome shotgun (WGS) entry which is preliminary data.</text>
</comment>
<keyword evidence="2" id="KW-1185">Reference proteome</keyword>
<sequence length="155" mass="17097">MLLGLNAKHQLTNQKCLITTAPNALFGPMHFTEYPHNPDHKPWTLEDLQWYTHPDAPKDPYQISCDGKEITIYPLISNRKYNNPATYLVPMEPPLTPKLIISTPPTSDVTGQSSQFLGVLYLALTGLIDSAFPVAGPWAVAGKALSYLIKLGPIV</sequence>
<dbReference type="Proteomes" id="UP001165960">
    <property type="component" value="Unassembled WGS sequence"/>
</dbReference>
<evidence type="ECO:0000313" key="2">
    <source>
        <dbReference type="Proteomes" id="UP001165960"/>
    </source>
</evidence>
<dbReference type="EMBL" id="QTSX02002841">
    <property type="protein sequence ID" value="KAJ9075051.1"/>
    <property type="molecule type" value="Genomic_DNA"/>
</dbReference>
<name>A0ACC2TKN7_9FUNG</name>
<proteinExistence type="predicted"/>
<gene>
    <name evidence="1" type="ORF">DSO57_1000334</name>
</gene>
<organism evidence="1 2">
    <name type="scientific">Entomophthora muscae</name>
    <dbReference type="NCBI Taxonomy" id="34485"/>
    <lineage>
        <taxon>Eukaryota</taxon>
        <taxon>Fungi</taxon>
        <taxon>Fungi incertae sedis</taxon>
        <taxon>Zoopagomycota</taxon>
        <taxon>Entomophthoromycotina</taxon>
        <taxon>Entomophthoromycetes</taxon>
        <taxon>Entomophthorales</taxon>
        <taxon>Entomophthoraceae</taxon>
        <taxon>Entomophthora</taxon>
    </lineage>
</organism>
<evidence type="ECO:0000313" key="1">
    <source>
        <dbReference type="EMBL" id="KAJ9075051.1"/>
    </source>
</evidence>
<protein>
    <submittedName>
        <fullName evidence="1">Uncharacterized protein</fullName>
    </submittedName>
</protein>